<organism evidence="2">
    <name type="scientific">Trichuris suis</name>
    <name type="common">pig whipworm</name>
    <dbReference type="NCBI Taxonomy" id="68888"/>
    <lineage>
        <taxon>Eukaryota</taxon>
        <taxon>Metazoa</taxon>
        <taxon>Ecdysozoa</taxon>
        <taxon>Nematoda</taxon>
        <taxon>Enoplea</taxon>
        <taxon>Dorylaimia</taxon>
        <taxon>Trichinellida</taxon>
        <taxon>Trichuridae</taxon>
        <taxon>Trichuris</taxon>
    </lineage>
</organism>
<dbReference type="EMBL" id="KL367553">
    <property type="protein sequence ID" value="KFD64629.1"/>
    <property type="molecule type" value="Genomic_DNA"/>
</dbReference>
<proteinExistence type="predicted"/>
<evidence type="ECO:0000313" key="3">
    <source>
        <dbReference type="Proteomes" id="UP000030764"/>
    </source>
</evidence>
<dbReference type="AlphaFoldDB" id="A0A085N583"/>
<sequence>MKCYWTICPGSTSSHTPPSSISLVASENGRSPRNELLDMCDNLSEMLGLGPMRINPQQELNLRQTSDNVTAVGATEDMPFTANNASVQVYQTWLCPNTSTSPASVHSLNPWLQKLVPASNAEVFDGDTNSWPRFIAGFKSMIHDSLSSEVDHLGLLARLLSFAVRGSCPL</sequence>
<reference evidence="2 3" key="1">
    <citation type="journal article" date="2014" name="Nat. Genet.">
        <title>Genome and transcriptome of the porcine whipworm Trichuris suis.</title>
        <authorList>
            <person name="Jex A.R."/>
            <person name="Nejsum P."/>
            <person name="Schwarz E.M."/>
            <person name="Hu L."/>
            <person name="Young N.D."/>
            <person name="Hall R.S."/>
            <person name="Korhonen P.K."/>
            <person name="Liao S."/>
            <person name="Thamsborg S."/>
            <person name="Xia J."/>
            <person name="Xu P."/>
            <person name="Wang S."/>
            <person name="Scheerlinck J.P."/>
            <person name="Hofmann A."/>
            <person name="Sternberg P.W."/>
            <person name="Wang J."/>
            <person name="Gasser R.B."/>
        </authorList>
    </citation>
    <scope>NUCLEOTIDE SEQUENCE [LARGE SCALE GENOMIC DNA]</scope>
    <source>
        <strain evidence="2">DCEP-RM93F</strain>
        <strain evidence="1">DCEP-RM93M</strain>
    </source>
</reference>
<gene>
    <name evidence="1" type="ORF">M513_11238</name>
    <name evidence="2" type="ORF">M514_11238</name>
</gene>
<keyword evidence="3" id="KW-1185">Reference proteome</keyword>
<evidence type="ECO:0000313" key="2">
    <source>
        <dbReference type="EMBL" id="KFD64629.1"/>
    </source>
</evidence>
<protein>
    <submittedName>
        <fullName evidence="2">Uncharacterized protein</fullName>
    </submittedName>
</protein>
<accession>A0A085N583</accession>
<evidence type="ECO:0000313" key="1">
    <source>
        <dbReference type="EMBL" id="KFD47885.1"/>
    </source>
</evidence>
<dbReference type="Proteomes" id="UP000030764">
    <property type="component" value="Unassembled WGS sequence"/>
</dbReference>
<dbReference type="Proteomes" id="UP000030758">
    <property type="component" value="Unassembled WGS sequence"/>
</dbReference>
<dbReference type="EMBL" id="KL363311">
    <property type="protein sequence ID" value="KFD47885.1"/>
    <property type="molecule type" value="Genomic_DNA"/>
</dbReference>
<name>A0A085N583_9BILA</name>